<evidence type="ECO:0000313" key="8">
    <source>
        <dbReference type="Proteomes" id="UP000031390"/>
    </source>
</evidence>
<dbReference type="Proteomes" id="UP000031390">
    <property type="component" value="Unassembled WGS sequence"/>
</dbReference>
<feature type="domain" description="Hemerythrin-like" evidence="5">
    <location>
        <begin position="16"/>
        <end position="154"/>
    </location>
</feature>
<evidence type="ECO:0000256" key="1">
    <source>
        <dbReference type="ARBA" id="ARBA00004496"/>
    </source>
</evidence>
<sequence length="157" mass="18090">MTDLTVWEVSPVNTVIDHVISRYHNTHRAQLEELVPLAHKIASTSPDGFPAKLPELLEYIQNELLMHMMKEERMLFPMAKQGLGSRAAMPVNVMMHEHEEHDRALAQLKTLTNHFTPPQNANKDQQRLYALAQELSDDLEEHIHLENEILFPRILAS</sequence>
<gene>
    <name evidence="6" type="ORF">MCC93_14980</name>
    <name evidence="7" type="ORF">MON37_02940</name>
</gene>
<dbReference type="Pfam" id="PF01814">
    <property type="entry name" value="Hemerythrin"/>
    <property type="match status" value="1"/>
</dbReference>
<dbReference type="Gene3D" id="1.20.120.520">
    <property type="entry name" value="nmb1532 protein domain like"/>
    <property type="match status" value="1"/>
</dbReference>
<protein>
    <submittedName>
        <fullName evidence="7">Hemerythrin domain-containing protein</fullName>
    </submittedName>
    <submittedName>
        <fullName evidence="6">Iron-sulfur cluster repair protein DnrN</fullName>
    </submittedName>
</protein>
<keyword evidence="9" id="KW-1185">Reference proteome</keyword>
<dbReference type="EMBL" id="CP094242">
    <property type="protein sequence ID" value="UNV87910.1"/>
    <property type="molecule type" value="Genomic_DNA"/>
</dbReference>
<dbReference type="AlphaFoldDB" id="A0A0C1GP34"/>
<evidence type="ECO:0000313" key="7">
    <source>
        <dbReference type="EMBL" id="UNV87910.1"/>
    </source>
</evidence>
<keyword evidence="2" id="KW-0963">Cytoplasm</keyword>
<dbReference type="GO" id="GO:0046872">
    <property type="term" value="F:metal ion binding"/>
    <property type="evidence" value="ECO:0007669"/>
    <property type="project" value="UniProtKB-KW"/>
</dbReference>
<dbReference type="RefSeq" id="WP_039407918.1">
    <property type="nucleotide sequence ID" value="NZ_CP094242.1"/>
</dbReference>
<comment type="subcellular location">
    <subcellularLocation>
        <location evidence="1">Cytoplasm</location>
    </subcellularLocation>
</comment>
<evidence type="ECO:0000313" key="6">
    <source>
        <dbReference type="EMBL" id="KIC07156.1"/>
    </source>
</evidence>
<evidence type="ECO:0000256" key="3">
    <source>
        <dbReference type="ARBA" id="ARBA00022723"/>
    </source>
</evidence>
<evidence type="ECO:0000256" key="4">
    <source>
        <dbReference type="ARBA" id="ARBA00023004"/>
    </source>
</evidence>
<proteinExistence type="predicted"/>
<dbReference type="InterPro" id="IPR012312">
    <property type="entry name" value="Hemerythrin-like"/>
</dbReference>
<dbReference type="PATRIC" id="fig|1056807.3.peg.1440"/>
<dbReference type="Proteomes" id="UP000829504">
    <property type="component" value="Chromosome"/>
</dbReference>
<organism evidence="6 8">
    <name type="scientific">Morococcus cerebrosus</name>
    <dbReference type="NCBI Taxonomy" id="1056807"/>
    <lineage>
        <taxon>Bacteria</taxon>
        <taxon>Pseudomonadati</taxon>
        <taxon>Pseudomonadota</taxon>
        <taxon>Betaproteobacteria</taxon>
        <taxon>Neisseriales</taxon>
        <taxon>Neisseriaceae</taxon>
        <taxon>Morococcus</taxon>
    </lineage>
</organism>
<name>A0A0C1GP34_9NEIS</name>
<accession>A0A0C1GP34</accession>
<reference evidence="7 9" key="2">
    <citation type="submission" date="2022-03" db="EMBL/GenBank/DDBJ databases">
        <title>Genome sequencing of Morococcus cerebrosus.</title>
        <authorList>
            <person name="Baek M.-G."/>
            <person name="Yi H."/>
        </authorList>
    </citation>
    <scope>NUCLEOTIDE SEQUENCE [LARGE SCALE GENOMIC DNA]</scope>
    <source>
        <strain evidence="7 9">CIP 81.93</strain>
    </source>
</reference>
<dbReference type="EMBL" id="JUFZ01000066">
    <property type="protein sequence ID" value="KIC07156.1"/>
    <property type="molecule type" value="Genomic_DNA"/>
</dbReference>
<keyword evidence="3" id="KW-0479">Metal-binding</keyword>
<evidence type="ECO:0000256" key="2">
    <source>
        <dbReference type="ARBA" id="ARBA00022490"/>
    </source>
</evidence>
<reference evidence="6 8" key="1">
    <citation type="submission" date="2014-12" db="EMBL/GenBank/DDBJ databases">
        <title>Genome sequence of Morococcus cerebrosus.</title>
        <authorList>
            <person name="Shin S.-K."/>
            <person name="Yi H."/>
        </authorList>
    </citation>
    <scope>NUCLEOTIDE SEQUENCE [LARGE SCALE GENOMIC DNA]</scope>
    <source>
        <strain evidence="6 8">CIP 81.93</strain>
    </source>
</reference>
<keyword evidence="4" id="KW-0408">Iron</keyword>
<dbReference type="InterPro" id="IPR019903">
    <property type="entry name" value="RIC_family"/>
</dbReference>
<evidence type="ECO:0000313" key="9">
    <source>
        <dbReference type="Proteomes" id="UP000829504"/>
    </source>
</evidence>
<dbReference type="GO" id="GO:0005737">
    <property type="term" value="C:cytoplasm"/>
    <property type="evidence" value="ECO:0007669"/>
    <property type="project" value="UniProtKB-SubCell"/>
</dbReference>
<dbReference type="PANTHER" id="PTHR36438">
    <property type="entry name" value="IRON-SULFUR CLUSTER REPAIR PROTEIN YTFE"/>
    <property type="match status" value="1"/>
</dbReference>
<dbReference type="CDD" id="cd12108">
    <property type="entry name" value="Hr-like"/>
    <property type="match status" value="1"/>
</dbReference>
<dbReference type="PANTHER" id="PTHR36438:SF1">
    <property type="entry name" value="IRON-SULFUR CLUSTER REPAIR PROTEIN YTFE"/>
    <property type="match status" value="1"/>
</dbReference>
<evidence type="ECO:0000259" key="5">
    <source>
        <dbReference type="Pfam" id="PF01814"/>
    </source>
</evidence>